<dbReference type="InterPro" id="IPR003494">
    <property type="entry name" value="SHS2_FtsA"/>
</dbReference>
<proteinExistence type="inferred from homology"/>
<dbReference type="InterPro" id="IPR043129">
    <property type="entry name" value="ATPase_NBD"/>
</dbReference>
<keyword evidence="1 5" id="KW-1003">Cell membrane</keyword>
<evidence type="ECO:0000256" key="3">
    <source>
        <dbReference type="ARBA" id="ARBA00023136"/>
    </source>
</evidence>
<comment type="caution">
    <text evidence="7">The sequence shown here is derived from an EMBL/GenBank/DDBJ whole genome shotgun (WGS) entry which is preliminary data.</text>
</comment>
<dbReference type="InterPro" id="IPR050696">
    <property type="entry name" value="FtsA/MreB"/>
</dbReference>
<keyword evidence="3 5" id="KW-0472">Membrane</keyword>
<comment type="similarity">
    <text evidence="5">Belongs to the FtsA/MreB family.</text>
</comment>
<evidence type="ECO:0000256" key="5">
    <source>
        <dbReference type="HAMAP-Rule" id="MF_02033"/>
    </source>
</evidence>
<keyword evidence="2 5" id="KW-0132">Cell division</keyword>
<evidence type="ECO:0000256" key="4">
    <source>
        <dbReference type="ARBA" id="ARBA00023306"/>
    </source>
</evidence>
<evidence type="ECO:0000313" key="7">
    <source>
        <dbReference type="EMBL" id="OGG60876.1"/>
    </source>
</evidence>
<dbReference type="Gene3D" id="3.30.1490.110">
    <property type="match status" value="1"/>
</dbReference>
<dbReference type="Proteomes" id="UP000178042">
    <property type="component" value="Unassembled WGS sequence"/>
</dbReference>
<accession>A0A1F6DHL6</accession>
<dbReference type="PIRSF" id="PIRSF003101">
    <property type="entry name" value="FtsA"/>
    <property type="match status" value="1"/>
</dbReference>
<dbReference type="GO" id="GO:0043093">
    <property type="term" value="P:FtsZ-dependent cytokinesis"/>
    <property type="evidence" value="ECO:0007669"/>
    <property type="project" value="UniProtKB-UniRule"/>
</dbReference>
<comment type="subcellular location">
    <subcellularLocation>
        <location evidence="5">Cell membrane</location>
        <topology evidence="5">Peripheral membrane protein</topology>
        <orientation evidence="5">Cytoplasmic side</orientation>
    </subcellularLocation>
    <text evidence="5">Localizes to the Z ring in an FtsZ-dependent manner. Targeted to the membrane through a conserved C-terminal amphipathic helix.</text>
</comment>
<gene>
    <name evidence="5" type="primary">ftsA</name>
    <name evidence="7" type="ORF">A3C86_00395</name>
</gene>
<keyword evidence="4 5" id="KW-0131">Cell cycle</keyword>
<reference evidence="7 8" key="1">
    <citation type="journal article" date="2016" name="Nat. Commun.">
        <title>Thousands of microbial genomes shed light on interconnected biogeochemical processes in an aquifer system.</title>
        <authorList>
            <person name="Anantharaman K."/>
            <person name="Brown C.T."/>
            <person name="Hug L.A."/>
            <person name="Sharon I."/>
            <person name="Castelle C.J."/>
            <person name="Probst A.J."/>
            <person name="Thomas B.C."/>
            <person name="Singh A."/>
            <person name="Wilkins M.J."/>
            <person name="Karaoz U."/>
            <person name="Brodie E.L."/>
            <person name="Williams K.H."/>
            <person name="Hubbard S.S."/>
            <person name="Banfield J.F."/>
        </authorList>
    </citation>
    <scope>NUCLEOTIDE SEQUENCE [LARGE SCALE GENOMIC DNA]</scope>
</reference>
<comment type="subunit">
    <text evidence="5">Self-interacts. Interacts with FtsZ.</text>
</comment>
<dbReference type="Pfam" id="PF02491">
    <property type="entry name" value="SHS2_FTSA"/>
    <property type="match status" value="1"/>
</dbReference>
<dbReference type="GO" id="GO:0009898">
    <property type="term" value="C:cytoplasmic side of plasma membrane"/>
    <property type="evidence" value="ECO:0007669"/>
    <property type="project" value="UniProtKB-UniRule"/>
</dbReference>
<dbReference type="AlphaFoldDB" id="A0A1F6DHL6"/>
<protein>
    <recommendedName>
        <fullName evidence="5">Cell division protein FtsA</fullName>
    </recommendedName>
</protein>
<evidence type="ECO:0000313" key="8">
    <source>
        <dbReference type="Proteomes" id="UP000178042"/>
    </source>
</evidence>
<dbReference type="GO" id="GO:0032153">
    <property type="term" value="C:cell division site"/>
    <property type="evidence" value="ECO:0007669"/>
    <property type="project" value="UniProtKB-UniRule"/>
</dbReference>
<dbReference type="SMART" id="SM00842">
    <property type="entry name" value="FtsA"/>
    <property type="match status" value="1"/>
</dbReference>
<dbReference type="Gene3D" id="3.30.420.40">
    <property type="match status" value="2"/>
</dbReference>
<evidence type="ECO:0000256" key="2">
    <source>
        <dbReference type="ARBA" id="ARBA00022618"/>
    </source>
</evidence>
<comment type="function">
    <text evidence="5">Cell division protein that is involved in the assembly of the Z ring. May serve as a membrane anchor for the Z ring.</text>
</comment>
<evidence type="ECO:0000259" key="6">
    <source>
        <dbReference type="SMART" id="SM00842"/>
    </source>
</evidence>
<dbReference type="PANTHER" id="PTHR32432:SF4">
    <property type="entry name" value="CELL DIVISION PROTEIN FTSA"/>
    <property type="match status" value="1"/>
</dbReference>
<sequence length="389" mass="41226">MRRYYTGIDIGTYHVKVVIAVPSENPDLPMQIIGTGIASSRGVRHGYIIDPSEATRSVKEAIVRASQSARVSIKSARVALGGLGLDEIRSTGEVTLTPSGGIVTAREIERAERESEKKASAKLTNRTIIHTIPIEFRVDGTRVLGQPSGLQGTKLAVDTLLITMLSQHHDDLVEAVEAAGVEVEGVMASPLAASLVALSKAQKMAGVILANIGAETLSVIIFDNNVPISVKVFPNGSSDITNTIALSLQISPSEAEQMKRGAVTGSDVPPRRMSTIIAGRLKDMFVIVNAHLKTIGRQRLLPAGIIITGGGSGLTSAADIARTVLKLPSQIGLIGNLTRTGSADATWTVAYGLCRWAYAEDTSIGKHSLGEIIRDARESIKQAMRAMLP</sequence>
<dbReference type="InterPro" id="IPR020823">
    <property type="entry name" value="Cell_div_FtsA"/>
</dbReference>
<dbReference type="EMBL" id="MFLD01000007">
    <property type="protein sequence ID" value="OGG60876.1"/>
    <property type="molecule type" value="Genomic_DNA"/>
</dbReference>
<evidence type="ECO:0000256" key="1">
    <source>
        <dbReference type="ARBA" id="ARBA00022475"/>
    </source>
</evidence>
<dbReference type="SUPFAM" id="SSF53067">
    <property type="entry name" value="Actin-like ATPase domain"/>
    <property type="match status" value="2"/>
</dbReference>
<name>A0A1F6DHL6_9BACT</name>
<dbReference type="Pfam" id="PF14450">
    <property type="entry name" value="FtsA"/>
    <property type="match status" value="1"/>
</dbReference>
<dbReference type="HAMAP" id="MF_02033">
    <property type="entry name" value="FtsA"/>
    <property type="match status" value="1"/>
</dbReference>
<organism evidence="7 8">
    <name type="scientific">Candidatus Kaiserbacteria bacterium RIFCSPHIGHO2_02_FULL_49_16</name>
    <dbReference type="NCBI Taxonomy" id="1798490"/>
    <lineage>
        <taxon>Bacteria</taxon>
        <taxon>Candidatus Kaiseribacteriota</taxon>
    </lineage>
</organism>
<dbReference type="PANTHER" id="PTHR32432">
    <property type="entry name" value="CELL DIVISION PROTEIN FTSA-RELATED"/>
    <property type="match status" value="1"/>
</dbReference>
<feature type="domain" description="SHS2" evidence="6">
    <location>
        <begin position="5"/>
        <end position="197"/>
    </location>
</feature>